<sequence>MIQKAEFLLSSQAKVKASYKRGGRRKLADNRKLS</sequence>
<dbReference type="AlphaFoldDB" id="A0A1Z5HPD2"/>
<evidence type="ECO:0000313" key="1">
    <source>
        <dbReference type="EMBL" id="GAW91373.1"/>
    </source>
</evidence>
<evidence type="ECO:0000313" key="2">
    <source>
        <dbReference type="Proteomes" id="UP000197032"/>
    </source>
</evidence>
<dbReference type="EMBL" id="BDGJ01000016">
    <property type="protein sequence ID" value="GAW91373.1"/>
    <property type="molecule type" value="Genomic_DNA"/>
</dbReference>
<keyword evidence="2" id="KW-1185">Reference proteome</keyword>
<proteinExistence type="predicted"/>
<comment type="caution">
    <text evidence="1">The sequence shown here is derived from an EMBL/GenBank/DDBJ whole genome shotgun (WGS) entry which is preliminary data.</text>
</comment>
<dbReference type="Proteomes" id="UP000197032">
    <property type="component" value="Unassembled WGS sequence"/>
</dbReference>
<organism evidence="1 2">
    <name type="scientific">Calderihabitans maritimus</name>
    <dbReference type="NCBI Taxonomy" id="1246530"/>
    <lineage>
        <taxon>Bacteria</taxon>
        <taxon>Bacillati</taxon>
        <taxon>Bacillota</taxon>
        <taxon>Clostridia</taxon>
        <taxon>Neomoorellales</taxon>
        <taxon>Calderihabitantaceae</taxon>
        <taxon>Calderihabitans</taxon>
    </lineage>
</organism>
<name>A0A1Z5HPD2_9FIRM</name>
<accession>A0A1Z5HPD2</accession>
<gene>
    <name evidence="1" type="ORF">KKC1_05350</name>
</gene>
<protein>
    <submittedName>
        <fullName evidence="1">Uncharacterized protein</fullName>
    </submittedName>
</protein>
<reference evidence="2" key="1">
    <citation type="journal article" date="2017" name="Appl. Environ. Microbiol.">
        <title>Genomic analysis of Calderihabitans maritimus KKC1, a thermophilic hydrogenogenic carboxydotrophic bacterium isolated from marine sediment.</title>
        <authorList>
            <person name="Omae K."/>
            <person name="Yoneda Y."/>
            <person name="Fukuyama Y."/>
            <person name="Yoshida T."/>
            <person name="Sako Y."/>
        </authorList>
    </citation>
    <scope>NUCLEOTIDE SEQUENCE [LARGE SCALE GENOMIC DNA]</scope>
    <source>
        <strain evidence="2">KKC1</strain>
    </source>
</reference>